<dbReference type="GO" id="GO:0005829">
    <property type="term" value="C:cytosol"/>
    <property type="evidence" value="ECO:0007669"/>
    <property type="project" value="TreeGrafter"/>
</dbReference>
<dbReference type="GO" id="GO:0019264">
    <property type="term" value="P:glycine biosynthetic process from serine"/>
    <property type="evidence" value="ECO:0007669"/>
    <property type="project" value="UniProtKB-UniRule"/>
</dbReference>
<dbReference type="PANTHER" id="PTHR11680">
    <property type="entry name" value="SERINE HYDROXYMETHYLTRANSFERASE"/>
    <property type="match status" value="1"/>
</dbReference>
<evidence type="ECO:0000256" key="9">
    <source>
        <dbReference type="ARBA" id="ARBA00054606"/>
    </source>
</evidence>
<organism evidence="13 14">
    <name type="scientific">Spiroplasma helicoides</name>
    <dbReference type="NCBI Taxonomy" id="216938"/>
    <lineage>
        <taxon>Bacteria</taxon>
        <taxon>Bacillati</taxon>
        <taxon>Mycoplasmatota</taxon>
        <taxon>Mollicutes</taxon>
        <taxon>Entomoplasmatales</taxon>
        <taxon>Spiroplasmataceae</taxon>
        <taxon>Spiroplasma</taxon>
    </lineage>
</organism>
<dbReference type="Gene3D" id="3.40.640.10">
    <property type="entry name" value="Type I PLP-dependent aspartate aminotransferase-like (Major domain)"/>
    <property type="match status" value="1"/>
</dbReference>
<dbReference type="InterPro" id="IPR015422">
    <property type="entry name" value="PyrdxlP-dep_Trfase_small"/>
</dbReference>
<comment type="subcellular location">
    <subcellularLocation>
        <location evidence="2 10">Cytoplasm</location>
    </subcellularLocation>
</comment>
<dbReference type="PATRIC" id="fig|216938.3.peg.649"/>
<dbReference type="Gene3D" id="3.90.1150.10">
    <property type="entry name" value="Aspartate Aminotransferase, domain 1"/>
    <property type="match status" value="1"/>
</dbReference>
<feature type="modified residue" description="N6-(pyridoxal phosphate)lysine" evidence="10 11">
    <location>
        <position position="222"/>
    </location>
</feature>
<dbReference type="GO" id="GO:0030170">
    <property type="term" value="F:pyridoxal phosphate binding"/>
    <property type="evidence" value="ECO:0007669"/>
    <property type="project" value="UniProtKB-UniRule"/>
</dbReference>
<reference evidence="13 14" key="1">
    <citation type="submission" date="2016-08" db="EMBL/GenBank/DDBJ databases">
        <title>Complete genome sequence of Spiroplasma helicoides TABS-2 (DSM 22551).</title>
        <authorList>
            <person name="Shen W.-Y."/>
            <person name="Lo W.-S."/>
            <person name="Lai Y.-C."/>
            <person name="Kuo C.-H."/>
        </authorList>
    </citation>
    <scope>NUCLEOTIDE SEQUENCE [LARGE SCALE GENOMIC DNA]</scope>
    <source>
        <strain evidence="13 14">TABS-2</strain>
    </source>
</reference>
<evidence type="ECO:0000313" key="13">
    <source>
        <dbReference type="EMBL" id="AOG60588.1"/>
    </source>
</evidence>
<evidence type="ECO:0000259" key="12">
    <source>
        <dbReference type="Pfam" id="PF00464"/>
    </source>
</evidence>
<keyword evidence="8 10" id="KW-0663">Pyridoxal phosphate</keyword>
<evidence type="ECO:0000256" key="5">
    <source>
        <dbReference type="ARBA" id="ARBA00022490"/>
    </source>
</evidence>
<dbReference type="InterPro" id="IPR001085">
    <property type="entry name" value="Ser_HO-MeTrfase"/>
</dbReference>
<dbReference type="STRING" id="216938.SHELI_v1c06370"/>
<evidence type="ECO:0000256" key="1">
    <source>
        <dbReference type="ARBA" id="ARBA00001933"/>
    </source>
</evidence>
<comment type="function">
    <text evidence="9">Catalyzes the reversible interconversion of serine and glycine with tetrahydrofolate (THF) serving as the one-carbon carrier. This reaction serves as the major source of one-carbon groups required for the biosynthesis of purines, thymidylate, methionine, and other important biomolecules. Also exhibits THF-independent aldolase activity toward beta-hydroxyamino acids, producing glycine and aldehydes, via a retro-aldol mechanism. Thus, is able to catalyze the cleavage of L-allo-threonine.</text>
</comment>
<evidence type="ECO:0000256" key="7">
    <source>
        <dbReference type="ARBA" id="ARBA00022679"/>
    </source>
</evidence>
<dbReference type="NCBIfam" id="NF000586">
    <property type="entry name" value="PRK00011.1"/>
    <property type="match status" value="1"/>
</dbReference>
<evidence type="ECO:0000256" key="11">
    <source>
        <dbReference type="PIRSR" id="PIRSR000412-50"/>
    </source>
</evidence>
<dbReference type="UniPathway" id="UPA00193"/>
<evidence type="ECO:0000256" key="10">
    <source>
        <dbReference type="HAMAP-Rule" id="MF_00051"/>
    </source>
</evidence>
<dbReference type="Proteomes" id="UP000094378">
    <property type="component" value="Chromosome"/>
</dbReference>
<sequence>MKLNEKILKCLNKELDRQKSHIELIASENYVSEAILVANGSIFTNKYAEGYPGRRYYGGCKFIDEVEQLGIDTAKKLFNAEHANIQPHSGSQANAAAYKALLKPGDKVLAMDLKAGGHLSHGFNLNFSGEIYNFKFYGVSEKDYRIDYEEVRKIALEFKPNLILAGASAYSRIIDFKKFKEIADEVGAHFMVDMAHIAGLVAAGVHPNPFPYADVVTTTTHKTLRGSRGGMILCKEKFAKKIDSAVFPGHQGGPLENLIAGKVQALIEASQSEFIDYAKQIVKNSQALSDSLIENGILVLTNGTDNHLINFDVKSTFGISGKKAEEILESIGIVCNKELLPFDTESSVNTSGLRVGTAAMTTRGFKEKEFKKVGQIIVDALNNNKDMDVLKEEVLTLCKNFPIYENIKY</sequence>
<dbReference type="FunFam" id="3.40.640.10:FF:000001">
    <property type="entry name" value="Serine hydroxymethyltransferase"/>
    <property type="match status" value="1"/>
</dbReference>
<dbReference type="UniPathway" id="UPA00288">
    <property type="reaction ID" value="UER01023"/>
</dbReference>
<dbReference type="InterPro" id="IPR015421">
    <property type="entry name" value="PyrdxlP-dep_Trfase_major"/>
</dbReference>
<dbReference type="PANTHER" id="PTHR11680:SF35">
    <property type="entry name" value="SERINE HYDROXYMETHYLTRANSFERASE 1"/>
    <property type="match status" value="1"/>
</dbReference>
<dbReference type="SUPFAM" id="SSF53383">
    <property type="entry name" value="PLP-dependent transferases"/>
    <property type="match status" value="1"/>
</dbReference>
<evidence type="ECO:0000313" key="14">
    <source>
        <dbReference type="Proteomes" id="UP000094378"/>
    </source>
</evidence>
<keyword evidence="7 10" id="KW-0808">Transferase</keyword>
<dbReference type="EMBL" id="CP017015">
    <property type="protein sequence ID" value="AOG60588.1"/>
    <property type="molecule type" value="Genomic_DNA"/>
</dbReference>
<dbReference type="RefSeq" id="WP_069116639.1">
    <property type="nucleotide sequence ID" value="NZ_CP017015.1"/>
</dbReference>
<dbReference type="CDD" id="cd00378">
    <property type="entry name" value="SHMT"/>
    <property type="match status" value="1"/>
</dbReference>
<keyword evidence="6 10" id="KW-0554">One-carbon metabolism</keyword>
<comment type="similarity">
    <text evidence="3 10">Belongs to the SHMT family.</text>
</comment>
<dbReference type="InterPro" id="IPR039429">
    <property type="entry name" value="SHMT-like_dom"/>
</dbReference>
<evidence type="ECO:0000256" key="3">
    <source>
        <dbReference type="ARBA" id="ARBA00006376"/>
    </source>
</evidence>
<keyword evidence="5 10" id="KW-0963">Cytoplasm</keyword>
<feature type="site" description="Plays an important role in substrate specificity" evidence="10">
    <location>
        <position position="221"/>
    </location>
</feature>
<dbReference type="KEGG" id="shj:SHELI_v1c06370"/>
<evidence type="ECO:0000256" key="6">
    <source>
        <dbReference type="ARBA" id="ARBA00022563"/>
    </source>
</evidence>
<comment type="cofactor">
    <cofactor evidence="1 10 11">
        <name>pyridoxal 5'-phosphate</name>
        <dbReference type="ChEBI" id="CHEBI:597326"/>
    </cofactor>
</comment>
<name>A0A1B3SKW3_9MOLU</name>
<keyword evidence="13" id="KW-0489">Methyltransferase</keyword>
<evidence type="ECO:0000256" key="2">
    <source>
        <dbReference type="ARBA" id="ARBA00004496"/>
    </source>
</evidence>
<comment type="subunit">
    <text evidence="4 10">Homodimer.</text>
</comment>
<proteinExistence type="inferred from homology"/>
<feature type="binding site" evidence="10">
    <location>
        <position position="113"/>
    </location>
    <ligand>
        <name>(6S)-5,6,7,8-tetrahydrofolate</name>
        <dbReference type="ChEBI" id="CHEBI:57453"/>
    </ligand>
</feature>
<feature type="binding site" evidence="10">
    <location>
        <begin position="117"/>
        <end position="119"/>
    </location>
    <ligand>
        <name>(6S)-5,6,7,8-tetrahydrofolate</name>
        <dbReference type="ChEBI" id="CHEBI:57453"/>
    </ligand>
</feature>
<dbReference type="GO" id="GO:0004372">
    <property type="term" value="F:glycine hydroxymethyltransferase activity"/>
    <property type="evidence" value="ECO:0007669"/>
    <property type="project" value="UniProtKB-UniRule"/>
</dbReference>
<dbReference type="HAMAP" id="MF_00051">
    <property type="entry name" value="SHMT"/>
    <property type="match status" value="1"/>
</dbReference>
<dbReference type="GO" id="GO:0035999">
    <property type="term" value="P:tetrahydrofolate interconversion"/>
    <property type="evidence" value="ECO:0007669"/>
    <property type="project" value="UniProtKB-UniRule"/>
</dbReference>
<accession>A0A1B3SKW3</accession>
<dbReference type="PIRSF" id="PIRSF000412">
    <property type="entry name" value="SHMT"/>
    <property type="match status" value="1"/>
</dbReference>
<dbReference type="OrthoDB" id="9803846at2"/>
<comment type="caution">
    <text evidence="10">Lacks conserved residue(s) required for the propagation of feature annotation.</text>
</comment>
<gene>
    <name evidence="10 13" type="primary">glyA</name>
    <name evidence="13" type="ORF">SHELI_v1c06370</name>
</gene>
<feature type="domain" description="Serine hydroxymethyltransferase-like" evidence="12">
    <location>
        <begin position="4"/>
        <end position="377"/>
    </location>
</feature>
<dbReference type="GO" id="GO:0032259">
    <property type="term" value="P:methylation"/>
    <property type="evidence" value="ECO:0007669"/>
    <property type="project" value="UniProtKB-KW"/>
</dbReference>
<keyword evidence="14" id="KW-1185">Reference proteome</keyword>
<dbReference type="EC" id="2.1.2.1" evidence="10"/>
<evidence type="ECO:0000256" key="4">
    <source>
        <dbReference type="ARBA" id="ARBA00011738"/>
    </source>
</evidence>
<dbReference type="InterPro" id="IPR015424">
    <property type="entry name" value="PyrdxlP-dep_Trfase"/>
</dbReference>
<comment type="catalytic activity">
    <reaction evidence="10">
        <text>(6R)-5,10-methylene-5,6,7,8-tetrahydrofolate + glycine + H2O = (6S)-5,6,7,8-tetrahydrofolate + L-serine</text>
        <dbReference type="Rhea" id="RHEA:15481"/>
        <dbReference type="ChEBI" id="CHEBI:15377"/>
        <dbReference type="ChEBI" id="CHEBI:15636"/>
        <dbReference type="ChEBI" id="CHEBI:33384"/>
        <dbReference type="ChEBI" id="CHEBI:57305"/>
        <dbReference type="ChEBI" id="CHEBI:57453"/>
        <dbReference type="EC" id="2.1.2.1"/>
    </reaction>
</comment>
<comment type="pathway">
    <text evidence="10">One-carbon metabolism; tetrahydrofolate interconversion.</text>
</comment>
<feature type="binding site" evidence="10">
    <location>
        <position position="236"/>
    </location>
    <ligand>
        <name>(6S)-5,6,7,8-tetrahydrofolate</name>
        <dbReference type="ChEBI" id="CHEBI:57453"/>
    </ligand>
</feature>
<dbReference type="GO" id="GO:0008168">
    <property type="term" value="F:methyltransferase activity"/>
    <property type="evidence" value="ECO:0007669"/>
    <property type="project" value="UniProtKB-KW"/>
</dbReference>
<dbReference type="Pfam" id="PF00464">
    <property type="entry name" value="SHMT"/>
    <property type="match status" value="1"/>
</dbReference>
<protein>
    <recommendedName>
        <fullName evidence="10">Serine hydroxymethyltransferase</fullName>
        <shortName evidence="10">SHMT</shortName>
        <shortName evidence="10">Serine methylase</shortName>
        <ecNumber evidence="10">2.1.2.1</ecNumber>
    </recommendedName>
</protein>
<comment type="pathway">
    <text evidence="10">Amino-acid biosynthesis; glycine biosynthesis; glycine from L-serine: step 1/1.</text>
</comment>
<dbReference type="AlphaFoldDB" id="A0A1B3SKW3"/>
<keyword evidence="10" id="KW-0028">Amino-acid biosynthesis</keyword>
<dbReference type="InterPro" id="IPR049943">
    <property type="entry name" value="Ser_HO-MeTrfase-like"/>
</dbReference>
<evidence type="ECO:0000256" key="8">
    <source>
        <dbReference type="ARBA" id="ARBA00022898"/>
    </source>
</evidence>